<accession>A0A0D2FRX3</accession>
<feature type="region of interest" description="Disordered" evidence="1">
    <location>
        <begin position="1"/>
        <end position="110"/>
    </location>
</feature>
<dbReference type="OrthoDB" id="4130075at2759"/>
<feature type="compositionally biased region" description="Low complexity" evidence="1">
    <location>
        <begin position="562"/>
        <end position="578"/>
    </location>
</feature>
<dbReference type="HOGENOM" id="CLU_025452_1_1_1"/>
<proteinExistence type="predicted"/>
<dbReference type="RefSeq" id="XP_016616001.1">
    <property type="nucleotide sequence ID" value="XM_016767903.1"/>
</dbReference>
<evidence type="ECO:0000313" key="2">
    <source>
        <dbReference type="EMBL" id="KIW89332.1"/>
    </source>
</evidence>
<evidence type="ECO:0000256" key="1">
    <source>
        <dbReference type="SAM" id="MobiDB-lite"/>
    </source>
</evidence>
<name>A0A0D2FRX3_CLAB1</name>
<dbReference type="VEuPathDB" id="FungiDB:Z519_10186"/>
<gene>
    <name evidence="2" type="ORF">Z519_10186</name>
</gene>
<dbReference type="AlphaFoldDB" id="A0A0D2FRX3"/>
<protein>
    <submittedName>
        <fullName evidence="2">Uncharacterized protein</fullName>
    </submittedName>
</protein>
<feature type="compositionally biased region" description="Basic residues" evidence="1">
    <location>
        <begin position="31"/>
        <end position="40"/>
    </location>
</feature>
<feature type="compositionally biased region" description="Low complexity" evidence="1">
    <location>
        <begin position="72"/>
        <end position="96"/>
    </location>
</feature>
<evidence type="ECO:0000313" key="3">
    <source>
        <dbReference type="Proteomes" id="UP000053789"/>
    </source>
</evidence>
<reference evidence="2" key="1">
    <citation type="submission" date="2015-01" db="EMBL/GenBank/DDBJ databases">
        <title>The Genome Sequence of Cladophialophora bantiana CBS 173.52.</title>
        <authorList>
            <consortium name="The Broad Institute Genomics Platform"/>
            <person name="Cuomo C."/>
            <person name="de Hoog S."/>
            <person name="Gorbushina A."/>
            <person name="Stielow B."/>
            <person name="Teixiera M."/>
            <person name="Abouelleil A."/>
            <person name="Chapman S.B."/>
            <person name="Priest M."/>
            <person name="Young S.K."/>
            <person name="Wortman J."/>
            <person name="Nusbaum C."/>
            <person name="Birren B."/>
        </authorList>
    </citation>
    <scope>NUCLEOTIDE SEQUENCE [LARGE SCALE GENOMIC DNA]</scope>
    <source>
        <strain evidence="2">CBS 173.52</strain>
    </source>
</reference>
<keyword evidence="3" id="KW-1185">Reference proteome</keyword>
<organism evidence="2 3">
    <name type="scientific">Cladophialophora bantiana (strain ATCC 10958 / CBS 173.52 / CDC B-1940 / NIH 8579)</name>
    <name type="common">Xylohypha bantiana</name>
    <dbReference type="NCBI Taxonomy" id="1442370"/>
    <lineage>
        <taxon>Eukaryota</taxon>
        <taxon>Fungi</taxon>
        <taxon>Dikarya</taxon>
        <taxon>Ascomycota</taxon>
        <taxon>Pezizomycotina</taxon>
        <taxon>Eurotiomycetes</taxon>
        <taxon>Chaetothyriomycetidae</taxon>
        <taxon>Chaetothyriales</taxon>
        <taxon>Herpotrichiellaceae</taxon>
        <taxon>Cladophialophora</taxon>
    </lineage>
</organism>
<dbReference type="Proteomes" id="UP000053789">
    <property type="component" value="Unassembled WGS sequence"/>
</dbReference>
<dbReference type="EMBL" id="KN846996">
    <property type="protein sequence ID" value="KIW89332.1"/>
    <property type="molecule type" value="Genomic_DNA"/>
</dbReference>
<feature type="region of interest" description="Disordered" evidence="1">
    <location>
        <begin position="556"/>
        <end position="586"/>
    </location>
</feature>
<sequence>MTDGTVKFIFPIRQGPSPQDHGISEKERRSHAARVGHLGKSRAASGSSAIHRSAPRTQAMYRMHLPPRRHTSSPSFGSNVSSNSRSNFKSESTYDSSSDEERRPTPPIVVLKGNSDPFATLSVVVTPLVNQVLAFMREALYPNLYFNPFFRRLYGDSNGPINVLHDSSWLPAQTARRGWGFAAGSLNSEGQALACIASFLHNMATLLPENGRLKMSRQALILTTKSSELLRKSLENTPSTGGGKSILLQDQGLITHVFWLFRAAVYSDNSPSVAVHGKVLAGSMMQGFNDGIVDHLMIIQALNDDCDDASKTMRRTHFDPNWYRLTVEPIWALAEQILPPIPETAFANINPAIEIPELRRLFISSRHQAAFCEDGMQVSDEAWGPPEQKQLAFAWFVTQSEYLMSKVLQIYFDLRENIHPPWRRGPSGGGEGLATPSSGERLTQAGLALGLLYYVRAIGHEAKISGRDIRDASPGIMRHLRSVMELISSVATKHEMRLYSDAHAWLYYLGAFEERRKMRPPSSSLRDWRVSTAAVDRNREAQVQWFQHRLAEHVLQRRRRQQQQQQEQSLERSSSGSRAADPAPLPPGSLPSYCRWPAYRRVFRTFFLSDWARPHGSTWFDRVVASQAEVTASW</sequence>
<dbReference type="GeneID" id="27703114"/>